<keyword evidence="10" id="KW-0812">Transmembrane</keyword>
<dbReference type="Gene3D" id="1.10.287.130">
    <property type="match status" value="1"/>
</dbReference>
<dbReference type="InterPro" id="IPR003660">
    <property type="entry name" value="HAMP_dom"/>
</dbReference>
<evidence type="ECO:0000256" key="1">
    <source>
        <dbReference type="ARBA" id="ARBA00000085"/>
    </source>
</evidence>
<feature type="transmembrane region" description="Helical" evidence="10">
    <location>
        <begin position="193"/>
        <end position="213"/>
    </location>
</feature>
<evidence type="ECO:0000313" key="13">
    <source>
        <dbReference type="EMBL" id="KIF82502.1"/>
    </source>
</evidence>
<feature type="transmembrane region" description="Helical" evidence="10">
    <location>
        <begin position="36"/>
        <end position="54"/>
    </location>
</feature>
<dbReference type="AlphaFoldDB" id="A0A0C1YPL3"/>
<dbReference type="SUPFAM" id="SSF158472">
    <property type="entry name" value="HAMP domain-like"/>
    <property type="match status" value="1"/>
</dbReference>
<dbReference type="STRING" id="709839.TSA66_19470"/>
<keyword evidence="9" id="KW-0902">Two-component regulatory system</keyword>
<accession>A0A0C1YPL3</accession>
<keyword evidence="10" id="KW-1133">Transmembrane helix</keyword>
<evidence type="ECO:0000259" key="12">
    <source>
        <dbReference type="PROSITE" id="PS50885"/>
    </source>
</evidence>
<evidence type="ECO:0000256" key="6">
    <source>
        <dbReference type="ARBA" id="ARBA00022741"/>
    </source>
</evidence>
<feature type="domain" description="Histidine kinase" evidence="11">
    <location>
        <begin position="290"/>
        <end position="511"/>
    </location>
</feature>
<evidence type="ECO:0000256" key="3">
    <source>
        <dbReference type="ARBA" id="ARBA00012438"/>
    </source>
</evidence>
<protein>
    <recommendedName>
        <fullName evidence="3">histidine kinase</fullName>
        <ecNumber evidence="3">2.7.13.3</ecNumber>
    </recommendedName>
</protein>
<keyword evidence="7" id="KW-0418">Kinase</keyword>
<evidence type="ECO:0000256" key="4">
    <source>
        <dbReference type="ARBA" id="ARBA00022553"/>
    </source>
</evidence>
<evidence type="ECO:0000259" key="11">
    <source>
        <dbReference type="PROSITE" id="PS50109"/>
    </source>
</evidence>
<dbReference type="Gene3D" id="6.10.340.10">
    <property type="match status" value="1"/>
</dbReference>
<evidence type="ECO:0000256" key="10">
    <source>
        <dbReference type="SAM" id="Phobius"/>
    </source>
</evidence>
<dbReference type="SMART" id="SM00388">
    <property type="entry name" value="HisKA"/>
    <property type="match status" value="1"/>
</dbReference>
<keyword evidence="6" id="KW-0547">Nucleotide-binding</keyword>
<dbReference type="InterPro" id="IPR003594">
    <property type="entry name" value="HATPase_dom"/>
</dbReference>
<keyword evidence="5" id="KW-0808">Transferase</keyword>
<evidence type="ECO:0000256" key="2">
    <source>
        <dbReference type="ARBA" id="ARBA00004370"/>
    </source>
</evidence>
<feature type="domain" description="HAMP" evidence="12">
    <location>
        <begin position="214"/>
        <end position="266"/>
    </location>
</feature>
<dbReference type="PROSITE" id="PS50109">
    <property type="entry name" value="HIS_KIN"/>
    <property type="match status" value="1"/>
</dbReference>
<dbReference type="SUPFAM" id="SSF55874">
    <property type="entry name" value="ATPase domain of HSP90 chaperone/DNA topoisomerase II/histidine kinase"/>
    <property type="match status" value="1"/>
</dbReference>
<keyword evidence="10" id="KW-0472">Membrane</keyword>
<dbReference type="PROSITE" id="PS50885">
    <property type="entry name" value="HAMP"/>
    <property type="match status" value="1"/>
</dbReference>
<dbReference type="PANTHER" id="PTHR43065:SF10">
    <property type="entry name" value="PEROXIDE STRESS-ACTIVATED HISTIDINE KINASE MAK3"/>
    <property type="match status" value="1"/>
</dbReference>
<name>A0A0C1YPL3_9BURK</name>
<evidence type="ECO:0000256" key="9">
    <source>
        <dbReference type="ARBA" id="ARBA00023012"/>
    </source>
</evidence>
<gene>
    <name evidence="13" type="ORF">TSA66_19470</name>
</gene>
<dbReference type="GO" id="GO:0016020">
    <property type="term" value="C:membrane"/>
    <property type="evidence" value="ECO:0007669"/>
    <property type="project" value="UniProtKB-SubCell"/>
</dbReference>
<dbReference type="EC" id="2.7.13.3" evidence="3"/>
<comment type="caution">
    <text evidence="13">The sequence shown here is derived from an EMBL/GenBank/DDBJ whole genome shotgun (WGS) entry which is preliminary data.</text>
</comment>
<dbReference type="OrthoDB" id="224978at2"/>
<dbReference type="InterPro" id="IPR004358">
    <property type="entry name" value="Sig_transdc_His_kin-like_C"/>
</dbReference>
<keyword evidence="14" id="KW-1185">Reference proteome</keyword>
<dbReference type="CDD" id="cd00082">
    <property type="entry name" value="HisKA"/>
    <property type="match status" value="1"/>
</dbReference>
<dbReference type="CDD" id="cd06225">
    <property type="entry name" value="HAMP"/>
    <property type="match status" value="1"/>
</dbReference>
<dbReference type="Pfam" id="PF02518">
    <property type="entry name" value="HATPase_c"/>
    <property type="match status" value="1"/>
</dbReference>
<dbReference type="RefSeq" id="WP_084199749.1">
    <property type="nucleotide sequence ID" value="NZ_JWJG01000028.1"/>
</dbReference>
<dbReference type="PRINTS" id="PR00344">
    <property type="entry name" value="BCTRLSENSOR"/>
</dbReference>
<comment type="subcellular location">
    <subcellularLocation>
        <location evidence="2">Membrane</location>
    </subcellularLocation>
</comment>
<dbReference type="GO" id="GO:0005524">
    <property type="term" value="F:ATP binding"/>
    <property type="evidence" value="ECO:0007669"/>
    <property type="project" value="UniProtKB-KW"/>
</dbReference>
<organism evidence="13 14">
    <name type="scientific">Noviherbaspirillum autotrophicum</name>
    <dbReference type="NCBI Taxonomy" id="709839"/>
    <lineage>
        <taxon>Bacteria</taxon>
        <taxon>Pseudomonadati</taxon>
        <taxon>Pseudomonadota</taxon>
        <taxon>Betaproteobacteria</taxon>
        <taxon>Burkholderiales</taxon>
        <taxon>Oxalobacteraceae</taxon>
        <taxon>Noviherbaspirillum</taxon>
    </lineage>
</organism>
<dbReference type="InterPro" id="IPR036097">
    <property type="entry name" value="HisK_dim/P_sf"/>
</dbReference>
<dbReference type="Proteomes" id="UP000031572">
    <property type="component" value="Unassembled WGS sequence"/>
</dbReference>
<dbReference type="InterPro" id="IPR036890">
    <property type="entry name" value="HATPase_C_sf"/>
</dbReference>
<dbReference type="SUPFAM" id="SSF47384">
    <property type="entry name" value="Homodimeric domain of signal transducing histidine kinase"/>
    <property type="match status" value="1"/>
</dbReference>
<dbReference type="Gene3D" id="3.30.565.10">
    <property type="entry name" value="Histidine kinase-like ATPase, C-terminal domain"/>
    <property type="match status" value="1"/>
</dbReference>
<sequence length="513" mass="56860">MMMSKEKQGIDPAANNVAGESMQVAKRPLSVRTKGLIVFVALMVYAFATALFVMHEKRALMKEFEQIEMSLETDRLLNQASTAAFHTLMGVFVNLDASDRDAGMQRIRMHFDSLLNRYAEVRARVPTLRISLDGVRKAQEAAAREPSRANMNQLIAELVKTKNEFTVLAEQSHTARQHMSEQYRVKADSAMGIALFLVMIGLALLGLCIGVFFRQLTRDLSILQTRALEIVNGYRGEPIPVRRYDEVGQLMAAVNSMATALDRREKELLLERQRYFHQEKMAAIGTLAAGVAHEIGNPIAAISGIAEDMVLRRNEGPGVCASKELCLQCRPDLILEQAQRLSAITREISDFASPQPADPQFLDLNGQLRSACSLIRYDKRLRSVELRLELDSQLPAIYGEANQLTQLIMNLLINAMDALESVKGRQPTITVSTRVDSGRVCMTVEDNGHGMEKEVLAQAFDAFFTTKPAGKGTGLGLPLCYSIMKRHEGTIEIDSSPGAGTRVQAFFPIKEIS</sequence>
<dbReference type="PANTHER" id="PTHR43065">
    <property type="entry name" value="SENSOR HISTIDINE KINASE"/>
    <property type="match status" value="1"/>
</dbReference>
<evidence type="ECO:0000256" key="8">
    <source>
        <dbReference type="ARBA" id="ARBA00022840"/>
    </source>
</evidence>
<dbReference type="InterPro" id="IPR003661">
    <property type="entry name" value="HisK_dim/P_dom"/>
</dbReference>
<dbReference type="InterPro" id="IPR005467">
    <property type="entry name" value="His_kinase_dom"/>
</dbReference>
<reference evidence="13 14" key="1">
    <citation type="submission" date="2014-12" db="EMBL/GenBank/DDBJ databases">
        <title>Denitrispirillum autotrophicum gen. nov., sp. nov., Denitrifying, Facultatively Autotrophic Bacteria Isolated from Rice Paddy Soil.</title>
        <authorList>
            <person name="Ishii S."/>
            <person name="Ashida N."/>
            <person name="Ohno H."/>
            <person name="Otsuka S."/>
            <person name="Yokota A."/>
            <person name="Senoo K."/>
        </authorList>
    </citation>
    <scope>NUCLEOTIDE SEQUENCE [LARGE SCALE GENOMIC DNA]</scope>
    <source>
        <strain evidence="13 14">TSA66</strain>
    </source>
</reference>
<keyword evidence="8" id="KW-0067">ATP-binding</keyword>
<comment type="catalytic activity">
    <reaction evidence="1">
        <text>ATP + protein L-histidine = ADP + protein N-phospho-L-histidine.</text>
        <dbReference type="EC" id="2.7.13.3"/>
    </reaction>
</comment>
<dbReference type="Pfam" id="PF00672">
    <property type="entry name" value="HAMP"/>
    <property type="match status" value="1"/>
</dbReference>
<evidence type="ECO:0000256" key="5">
    <source>
        <dbReference type="ARBA" id="ARBA00022679"/>
    </source>
</evidence>
<evidence type="ECO:0000313" key="14">
    <source>
        <dbReference type="Proteomes" id="UP000031572"/>
    </source>
</evidence>
<dbReference type="GO" id="GO:0000155">
    <property type="term" value="F:phosphorelay sensor kinase activity"/>
    <property type="evidence" value="ECO:0007669"/>
    <property type="project" value="InterPro"/>
</dbReference>
<proteinExistence type="predicted"/>
<evidence type="ECO:0000256" key="7">
    <source>
        <dbReference type="ARBA" id="ARBA00022777"/>
    </source>
</evidence>
<dbReference type="EMBL" id="JWJG01000028">
    <property type="protein sequence ID" value="KIF82502.1"/>
    <property type="molecule type" value="Genomic_DNA"/>
</dbReference>
<dbReference type="SMART" id="SM00304">
    <property type="entry name" value="HAMP"/>
    <property type="match status" value="1"/>
</dbReference>
<keyword evidence="4" id="KW-0597">Phosphoprotein</keyword>
<dbReference type="SMART" id="SM00387">
    <property type="entry name" value="HATPase_c"/>
    <property type="match status" value="1"/>
</dbReference>